<dbReference type="AlphaFoldDB" id="A0A0N1P1I8"/>
<evidence type="ECO:0000313" key="4">
    <source>
        <dbReference type="Proteomes" id="UP000038010"/>
    </source>
</evidence>
<dbReference type="PROSITE" id="PS50097">
    <property type="entry name" value="BTB"/>
    <property type="match status" value="1"/>
</dbReference>
<comment type="caution">
    <text evidence="3">The sequence shown here is derived from an EMBL/GenBank/DDBJ whole genome shotgun (WGS) entry which is preliminary data.</text>
</comment>
<evidence type="ECO:0000256" key="1">
    <source>
        <dbReference type="SAM" id="MobiDB-lite"/>
    </source>
</evidence>
<keyword evidence="4" id="KW-1185">Reference proteome</keyword>
<evidence type="ECO:0000313" key="3">
    <source>
        <dbReference type="EMBL" id="KPI40752.1"/>
    </source>
</evidence>
<dbReference type="InterPro" id="IPR011333">
    <property type="entry name" value="SKP1/BTB/POZ_sf"/>
</dbReference>
<dbReference type="SUPFAM" id="SSF54695">
    <property type="entry name" value="POZ domain"/>
    <property type="match status" value="1"/>
</dbReference>
<dbReference type="EMBL" id="LFJN01000011">
    <property type="protein sequence ID" value="KPI40752.1"/>
    <property type="molecule type" value="Genomic_DNA"/>
</dbReference>
<reference evidence="3 4" key="1">
    <citation type="submission" date="2015-06" db="EMBL/GenBank/DDBJ databases">
        <title>Draft genome of the ant-associated black yeast Phialophora attae CBS 131958.</title>
        <authorList>
            <person name="Moreno L.F."/>
            <person name="Stielow B.J."/>
            <person name="de Hoog S."/>
            <person name="Vicente V.A."/>
            <person name="Weiss V.A."/>
            <person name="de Vries M."/>
            <person name="Cruz L.M."/>
            <person name="Souza E.M."/>
        </authorList>
    </citation>
    <scope>NUCLEOTIDE SEQUENCE [LARGE SCALE GENOMIC DNA]</scope>
    <source>
        <strain evidence="3 4">CBS 131958</strain>
    </source>
</reference>
<dbReference type="VEuPathDB" id="FungiDB:AB675_10656"/>
<organism evidence="3 4">
    <name type="scientific">Cyphellophora attinorum</name>
    <dbReference type="NCBI Taxonomy" id="1664694"/>
    <lineage>
        <taxon>Eukaryota</taxon>
        <taxon>Fungi</taxon>
        <taxon>Dikarya</taxon>
        <taxon>Ascomycota</taxon>
        <taxon>Pezizomycotina</taxon>
        <taxon>Eurotiomycetes</taxon>
        <taxon>Chaetothyriomycetidae</taxon>
        <taxon>Chaetothyriales</taxon>
        <taxon>Cyphellophoraceae</taxon>
        <taxon>Cyphellophora</taxon>
    </lineage>
</organism>
<accession>A0A0N1P1I8</accession>
<feature type="domain" description="BTB" evidence="2">
    <location>
        <begin position="1"/>
        <end position="40"/>
    </location>
</feature>
<proteinExistence type="predicted"/>
<feature type="region of interest" description="Disordered" evidence="1">
    <location>
        <begin position="42"/>
        <end position="101"/>
    </location>
</feature>
<feature type="compositionally biased region" description="Basic and acidic residues" evidence="1">
    <location>
        <begin position="42"/>
        <end position="55"/>
    </location>
</feature>
<sequence length="101" mass="11687">MLENGMKESTTRRVIFEDISSETFRLVLEFAYTNMYRLERPIREYIDRGEGERPRSPPPRRASEEIDSAEVDETIPPPPPRRRESYRSSITGGVPKSQNSA</sequence>
<dbReference type="InterPro" id="IPR000210">
    <property type="entry name" value="BTB/POZ_dom"/>
</dbReference>
<dbReference type="Pfam" id="PF00651">
    <property type="entry name" value="BTB"/>
    <property type="match status" value="1"/>
</dbReference>
<dbReference type="Proteomes" id="UP000038010">
    <property type="component" value="Unassembled WGS sequence"/>
</dbReference>
<gene>
    <name evidence="3" type="ORF">AB675_10656</name>
</gene>
<dbReference type="CDD" id="cd18186">
    <property type="entry name" value="BTB_POZ_ZBTB_KLHL-like"/>
    <property type="match status" value="1"/>
</dbReference>
<dbReference type="RefSeq" id="XP_018000715.1">
    <property type="nucleotide sequence ID" value="XM_018139444.1"/>
</dbReference>
<dbReference type="GeneID" id="28731324"/>
<feature type="compositionally biased region" description="Polar residues" evidence="1">
    <location>
        <begin position="87"/>
        <end position="101"/>
    </location>
</feature>
<dbReference type="Gene3D" id="3.30.710.10">
    <property type="entry name" value="Potassium Channel Kv1.1, Chain A"/>
    <property type="match status" value="1"/>
</dbReference>
<name>A0A0N1P1I8_9EURO</name>
<evidence type="ECO:0000259" key="2">
    <source>
        <dbReference type="PROSITE" id="PS50097"/>
    </source>
</evidence>
<protein>
    <recommendedName>
        <fullName evidence="2">BTB domain-containing protein</fullName>
    </recommendedName>
</protein>